<evidence type="ECO:0000313" key="5">
    <source>
        <dbReference type="Proteomes" id="UP000076154"/>
    </source>
</evidence>
<dbReference type="SUPFAM" id="SSF57850">
    <property type="entry name" value="RING/U-box"/>
    <property type="match status" value="1"/>
</dbReference>
<comment type="caution">
    <text evidence="4">The sequence shown here is derived from an EMBL/GenBank/DDBJ whole genome shotgun (WGS) entry which is preliminary data.</text>
</comment>
<keyword evidence="1" id="KW-0863">Zinc-finger</keyword>
<keyword evidence="5" id="KW-1185">Reference proteome</keyword>
<dbReference type="AlphaFoldDB" id="A0A369K4H6"/>
<reference evidence="4" key="1">
    <citation type="submission" date="2018-04" db="EMBL/GenBank/DDBJ databases">
        <title>Whole genome sequencing of Hypsizygus marmoreus.</title>
        <authorList>
            <person name="Choi I.-G."/>
            <person name="Min B."/>
            <person name="Kim J.-G."/>
            <person name="Kim S."/>
            <person name="Oh Y.-L."/>
            <person name="Kong W.-S."/>
            <person name="Park H."/>
            <person name="Jeong J."/>
            <person name="Song E.-S."/>
        </authorList>
    </citation>
    <scope>NUCLEOTIDE SEQUENCE [LARGE SCALE GENOMIC DNA]</scope>
    <source>
        <strain evidence="4">51987-8</strain>
    </source>
</reference>
<gene>
    <name evidence="4" type="ORF">Hypma_005499</name>
</gene>
<dbReference type="EMBL" id="LUEZ02000024">
    <property type="protein sequence ID" value="RDB26674.1"/>
    <property type="molecule type" value="Genomic_DNA"/>
</dbReference>
<evidence type="ECO:0000256" key="1">
    <source>
        <dbReference type="PROSITE-ProRule" id="PRU00175"/>
    </source>
</evidence>
<dbReference type="InterPro" id="IPR013083">
    <property type="entry name" value="Znf_RING/FYVE/PHD"/>
</dbReference>
<dbReference type="OrthoDB" id="6105938at2759"/>
<dbReference type="Gene3D" id="3.30.40.10">
    <property type="entry name" value="Zinc/RING finger domain, C3HC4 (zinc finger)"/>
    <property type="match status" value="1"/>
</dbReference>
<keyword evidence="1" id="KW-0479">Metal-binding</keyword>
<sequence length="228" mass="25361">MPYDAGNLTSGPHIRPQSLFMHPKCYVCLDPFSACGKLVRATACGHVYCQPCSIELIQRNMPCSLNCRNLRLQHAEEIKTEFAELTKRTEDAFVREERLRDIIIVQNEVLGPICNTLDIVVGFHKRLITDLLKERECSRDAVLQATTPHCPCEKASLGPLISFRLNVLRARVTAATPAAAEANAGTVVESPDKEARGRKRGAPASRGERALPTYHSMETRARKRARLA</sequence>
<proteinExistence type="predicted"/>
<dbReference type="PROSITE" id="PS50089">
    <property type="entry name" value="ZF_RING_2"/>
    <property type="match status" value="1"/>
</dbReference>
<name>A0A369K4H6_HYPMA</name>
<organism evidence="4 5">
    <name type="scientific">Hypsizygus marmoreus</name>
    <name type="common">White beech mushroom</name>
    <name type="synonym">Agaricus marmoreus</name>
    <dbReference type="NCBI Taxonomy" id="39966"/>
    <lineage>
        <taxon>Eukaryota</taxon>
        <taxon>Fungi</taxon>
        <taxon>Dikarya</taxon>
        <taxon>Basidiomycota</taxon>
        <taxon>Agaricomycotina</taxon>
        <taxon>Agaricomycetes</taxon>
        <taxon>Agaricomycetidae</taxon>
        <taxon>Agaricales</taxon>
        <taxon>Tricholomatineae</taxon>
        <taxon>Lyophyllaceae</taxon>
        <taxon>Hypsizygus</taxon>
    </lineage>
</organism>
<dbReference type="InterPro" id="IPR001841">
    <property type="entry name" value="Znf_RING"/>
</dbReference>
<accession>A0A369K4H6</accession>
<feature type="compositionally biased region" description="Low complexity" evidence="2">
    <location>
        <begin position="179"/>
        <end position="188"/>
    </location>
</feature>
<feature type="domain" description="RING-type" evidence="3">
    <location>
        <begin position="25"/>
        <end position="63"/>
    </location>
</feature>
<dbReference type="InParanoid" id="A0A369K4H6"/>
<dbReference type="GO" id="GO:0008270">
    <property type="term" value="F:zinc ion binding"/>
    <property type="evidence" value="ECO:0007669"/>
    <property type="project" value="UniProtKB-KW"/>
</dbReference>
<dbReference type="Proteomes" id="UP000076154">
    <property type="component" value="Unassembled WGS sequence"/>
</dbReference>
<protein>
    <recommendedName>
        <fullName evidence="3">RING-type domain-containing protein</fullName>
    </recommendedName>
</protein>
<evidence type="ECO:0000256" key="2">
    <source>
        <dbReference type="SAM" id="MobiDB-lite"/>
    </source>
</evidence>
<evidence type="ECO:0000313" key="4">
    <source>
        <dbReference type="EMBL" id="RDB26674.1"/>
    </source>
</evidence>
<keyword evidence="1" id="KW-0862">Zinc</keyword>
<evidence type="ECO:0000259" key="3">
    <source>
        <dbReference type="PROSITE" id="PS50089"/>
    </source>
</evidence>
<feature type="region of interest" description="Disordered" evidence="2">
    <location>
        <begin position="179"/>
        <end position="228"/>
    </location>
</feature>